<keyword evidence="1 2" id="KW-0443">Lipid metabolism</keyword>
<dbReference type="GO" id="GO:0016020">
    <property type="term" value="C:membrane"/>
    <property type="evidence" value="ECO:0007669"/>
    <property type="project" value="TreeGrafter"/>
</dbReference>
<feature type="active site" description="Proton acceptor" evidence="2">
    <location>
        <position position="297"/>
    </location>
</feature>
<evidence type="ECO:0000259" key="3">
    <source>
        <dbReference type="PROSITE" id="PS51635"/>
    </source>
</evidence>
<dbReference type="GO" id="GO:0019369">
    <property type="term" value="P:arachidonate metabolic process"/>
    <property type="evidence" value="ECO:0007669"/>
    <property type="project" value="TreeGrafter"/>
</dbReference>
<reference evidence="4 5" key="1">
    <citation type="journal article" date="2018" name="PLoS Pathog.">
        <title>Evolution of structural diversity of trichothecenes, a family of toxins produced by plant pathogenic and entomopathogenic fungi.</title>
        <authorList>
            <person name="Proctor R.H."/>
            <person name="McCormick S.P."/>
            <person name="Kim H.S."/>
            <person name="Cardoza R.E."/>
            <person name="Stanley A.M."/>
            <person name="Lindo L."/>
            <person name="Kelly A."/>
            <person name="Brown D.W."/>
            <person name="Lee T."/>
            <person name="Vaughan M.M."/>
            <person name="Alexander N.J."/>
            <person name="Busman M."/>
            <person name="Gutierrez S."/>
        </authorList>
    </citation>
    <scope>NUCLEOTIDE SEQUENCE [LARGE SCALE GENOMIC DNA]</scope>
    <source>
        <strain evidence="4 5">NRRL 13405</strain>
    </source>
</reference>
<keyword evidence="5" id="KW-1185">Reference proteome</keyword>
<keyword evidence="2" id="KW-0442">Lipid degradation</keyword>
<dbReference type="CDD" id="cd07199">
    <property type="entry name" value="Pat17_PNPLA8_PNPLA9_like"/>
    <property type="match status" value="1"/>
</dbReference>
<feature type="active site" description="Nucleophile" evidence="2">
    <location>
        <position position="163"/>
    </location>
</feature>
<dbReference type="SUPFAM" id="SSF52151">
    <property type="entry name" value="FabD/lysophospholipase-like"/>
    <property type="match status" value="1"/>
</dbReference>
<dbReference type="AlphaFoldDB" id="A0A395MVD8"/>
<proteinExistence type="predicted"/>
<dbReference type="Gene3D" id="3.40.1090.10">
    <property type="entry name" value="Cytosolic phospholipase A2 catalytic domain"/>
    <property type="match status" value="1"/>
</dbReference>
<dbReference type="Pfam" id="PF01734">
    <property type="entry name" value="Patatin"/>
    <property type="match status" value="1"/>
</dbReference>
<dbReference type="Proteomes" id="UP000265631">
    <property type="component" value="Unassembled WGS sequence"/>
</dbReference>
<dbReference type="GO" id="GO:0046486">
    <property type="term" value="P:glycerolipid metabolic process"/>
    <property type="evidence" value="ECO:0007669"/>
    <property type="project" value="UniProtKB-ARBA"/>
</dbReference>
<evidence type="ECO:0000313" key="5">
    <source>
        <dbReference type="Proteomes" id="UP000265631"/>
    </source>
</evidence>
<feature type="domain" description="PNPLA" evidence="3">
    <location>
        <begin position="123"/>
        <end position="310"/>
    </location>
</feature>
<dbReference type="PROSITE" id="PS51635">
    <property type="entry name" value="PNPLA"/>
    <property type="match status" value="1"/>
</dbReference>
<evidence type="ECO:0000256" key="1">
    <source>
        <dbReference type="ARBA" id="ARBA00023098"/>
    </source>
</evidence>
<sequence>MVLLHDEHLQQPNAAMVAEQLLAATIQTLTSRALSCYFFDSNFIEVSNVSPSIQGHLRQHIPVVRQRRQDSGLLLSAEHMSTLFERAFESAATLYQQPFDPVRSARRDLPVSTDLTGHLVNFMSHLPIGIQGIIPPAILQKIQERLNLPIPVQEFFTLAYGVSAGALIVLALFVNGWPPSTWSLPGVNWIRCILSDALYPEEDIEEALKRAFGETELTEASYAQRIGARIGIPAATIHQPSLCLFTNYNGSGKERTGYRVMTGEASVKTWEVRGRSSSAAPLYFPAKYLRGLGTFQDAGVVANNPIIIALAEFAAISGNSQPDLVLNIGTGTSPDIPLVDRKPQFIRDSWLVRLKRGYMSLMQGRKAWNDVTSIGNKAGRNGGRYRLDLTITEPPSIDDTTSMPMLTSMVYRDAMLFQAVPEIAYHLFATLFYFELDALPQITGSKFGISGHILCTRKGQDAALP</sequence>
<dbReference type="InterPro" id="IPR016035">
    <property type="entry name" value="Acyl_Trfase/lysoPLipase"/>
</dbReference>
<dbReference type="PANTHER" id="PTHR24185:SF8">
    <property type="entry name" value="PNPLA DOMAIN-CONTAINING PROTEIN"/>
    <property type="match status" value="1"/>
</dbReference>
<evidence type="ECO:0000313" key="4">
    <source>
        <dbReference type="EMBL" id="RFN51413.1"/>
    </source>
</evidence>
<protein>
    <submittedName>
        <fullName evidence="4">Patatin phospholipase</fullName>
    </submittedName>
</protein>
<dbReference type="InterPro" id="IPR002641">
    <property type="entry name" value="PNPLA_dom"/>
</dbReference>
<name>A0A395MVD8_9HYPO</name>
<comment type="caution">
    <text evidence="4">The sequence shown here is derived from an EMBL/GenBank/DDBJ whole genome shotgun (WGS) entry which is preliminary data.</text>
</comment>
<dbReference type="STRING" id="2594813.A0A395MVD8"/>
<dbReference type="EMBL" id="PXXK01000106">
    <property type="protein sequence ID" value="RFN51413.1"/>
    <property type="molecule type" value="Genomic_DNA"/>
</dbReference>
<accession>A0A395MVD8</accession>
<dbReference type="GO" id="GO:0047499">
    <property type="term" value="F:calcium-independent phospholipase A2 activity"/>
    <property type="evidence" value="ECO:0007669"/>
    <property type="project" value="TreeGrafter"/>
</dbReference>
<organism evidence="4 5">
    <name type="scientific">Fusarium flagelliforme</name>
    <dbReference type="NCBI Taxonomy" id="2675880"/>
    <lineage>
        <taxon>Eukaryota</taxon>
        <taxon>Fungi</taxon>
        <taxon>Dikarya</taxon>
        <taxon>Ascomycota</taxon>
        <taxon>Pezizomycotina</taxon>
        <taxon>Sordariomycetes</taxon>
        <taxon>Hypocreomycetidae</taxon>
        <taxon>Hypocreales</taxon>
        <taxon>Nectriaceae</taxon>
        <taxon>Fusarium</taxon>
        <taxon>Fusarium incarnatum-equiseti species complex</taxon>
    </lineage>
</organism>
<evidence type="ECO:0000256" key="2">
    <source>
        <dbReference type="PROSITE-ProRule" id="PRU01161"/>
    </source>
</evidence>
<dbReference type="GO" id="GO:0016042">
    <property type="term" value="P:lipid catabolic process"/>
    <property type="evidence" value="ECO:0007669"/>
    <property type="project" value="UniProtKB-UniRule"/>
</dbReference>
<dbReference type="PANTHER" id="PTHR24185">
    <property type="entry name" value="CALCIUM-INDEPENDENT PHOSPHOLIPASE A2-GAMMA"/>
    <property type="match status" value="1"/>
</dbReference>
<keyword evidence="2" id="KW-0378">Hydrolase</keyword>
<feature type="short sequence motif" description="GXSXG" evidence="2">
    <location>
        <begin position="161"/>
        <end position="165"/>
    </location>
</feature>
<gene>
    <name evidence="4" type="ORF">FIE12Z_4324</name>
</gene>
<comment type="caution">
    <text evidence="2">Lacks conserved residue(s) required for the propagation of feature annotation.</text>
</comment>